<dbReference type="PANTHER" id="PTHR38792">
    <property type="entry name" value="BNR/ASP-BOX REPEAT DOMAIN PROTEIN (AFU_ORTHOLOGUE AFUA_7G06430)-RELATED"/>
    <property type="match status" value="1"/>
</dbReference>
<protein>
    <recommendedName>
        <fullName evidence="3">Exo-alpha-sialidase</fullName>
    </recommendedName>
</protein>
<dbReference type="SUPFAM" id="SSF50939">
    <property type="entry name" value="Sialidases"/>
    <property type="match status" value="1"/>
</dbReference>
<comment type="caution">
    <text evidence="1">The sequence shown here is derived from an EMBL/GenBank/DDBJ whole genome shotgun (WGS) entry which is preliminary data.</text>
</comment>
<keyword evidence="2" id="KW-1185">Reference proteome</keyword>
<dbReference type="AlphaFoldDB" id="A0A7W9J625"/>
<dbReference type="RefSeq" id="WP_184795396.1">
    <property type="nucleotide sequence ID" value="NZ_JACHMY010000001.1"/>
</dbReference>
<dbReference type="PROSITE" id="PS51318">
    <property type="entry name" value="TAT"/>
    <property type="match status" value="1"/>
</dbReference>
<organism evidence="1 2">
    <name type="scientific">Kribbella italica</name>
    <dbReference type="NCBI Taxonomy" id="1540520"/>
    <lineage>
        <taxon>Bacteria</taxon>
        <taxon>Bacillati</taxon>
        <taxon>Actinomycetota</taxon>
        <taxon>Actinomycetes</taxon>
        <taxon>Propionibacteriales</taxon>
        <taxon>Kribbellaceae</taxon>
        <taxon>Kribbella</taxon>
    </lineage>
</organism>
<sequence length="408" mass="43297">MPNSHSADREPSRRALIAGAAATVVACSTAGATRSYGASEPTAGSRPRPFGPVTVYAPPAGTEGWGVKYARLTQVPGSARRPSTLVSTCENLFDPVDYAFLVFRSTDGGRRWGQIGKVEDSRSGVKPRWQPALYTLPEPFAGLPRGALLAAGNTIPDDYSSTRIDVLASLDGGRSWHHRGTVARGGPPIPNNGETPVWEPFLLLHRRRLICYYSDQRDPGHGQKLVHQTSTDLVHWGPVVNDQADPVYDRRPGMPAVAQLGDGRWILTWEDGNNSEVSFGVAYKIAADPERFSSVAPQLLRTAGGLVPIGSPTVAWSPVGGKRGTIVVSAGENEELFLNRAGGNGSWTTMTSLVPRGYSRQVQLGRGGKILTIGGGPGNFPPPQLNKVQFGIDTVPVIARGAPAGAGG</sequence>
<evidence type="ECO:0000313" key="1">
    <source>
        <dbReference type="EMBL" id="MBB5835795.1"/>
    </source>
</evidence>
<accession>A0A7W9J625</accession>
<evidence type="ECO:0000313" key="2">
    <source>
        <dbReference type="Proteomes" id="UP000549971"/>
    </source>
</evidence>
<name>A0A7W9J625_9ACTN</name>
<reference evidence="1 2" key="1">
    <citation type="submission" date="2020-08" db="EMBL/GenBank/DDBJ databases">
        <title>Sequencing the genomes of 1000 actinobacteria strains.</title>
        <authorList>
            <person name="Klenk H.-P."/>
        </authorList>
    </citation>
    <scope>NUCLEOTIDE SEQUENCE [LARGE SCALE GENOMIC DNA]</scope>
    <source>
        <strain evidence="1 2">DSM 28967</strain>
    </source>
</reference>
<dbReference type="PANTHER" id="PTHR38792:SF3">
    <property type="entry name" value="BNR_ASP-BOX REPEAT DOMAIN PROTEIN (AFU_ORTHOLOGUE AFUA_7G06430)-RELATED"/>
    <property type="match status" value="1"/>
</dbReference>
<evidence type="ECO:0008006" key="3">
    <source>
        <dbReference type="Google" id="ProtNLM"/>
    </source>
</evidence>
<gene>
    <name evidence="1" type="ORF">HDA39_002529</name>
</gene>
<dbReference type="InterPro" id="IPR006311">
    <property type="entry name" value="TAT_signal"/>
</dbReference>
<dbReference type="InterPro" id="IPR036278">
    <property type="entry name" value="Sialidase_sf"/>
</dbReference>
<dbReference type="Proteomes" id="UP000549971">
    <property type="component" value="Unassembled WGS sequence"/>
</dbReference>
<proteinExistence type="predicted"/>
<dbReference type="Gene3D" id="2.120.10.10">
    <property type="match status" value="1"/>
</dbReference>
<dbReference type="EMBL" id="JACHMY010000001">
    <property type="protein sequence ID" value="MBB5835795.1"/>
    <property type="molecule type" value="Genomic_DNA"/>
</dbReference>